<dbReference type="FunFam" id="1.20.58.1040:FF:000001">
    <property type="entry name" value="Glucan endo-1,3-beta-glucosidase 4"/>
    <property type="match status" value="1"/>
</dbReference>
<dbReference type="AlphaFoldDB" id="A0AAV6Y6J7"/>
<name>A0AAV6Y6J7_9LAMI</name>
<dbReference type="Proteomes" id="UP000826271">
    <property type="component" value="Unassembled WGS sequence"/>
</dbReference>
<accession>A0AAV6Y6J7</accession>
<keyword evidence="4" id="KW-0732">Signal</keyword>
<evidence type="ECO:0000259" key="9">
    <source>
        <dbReference type="SMART" id="SM00768"/>
    </source>
</evidence>
<evidence type="ECO:0000256" key="1">
    <source>
        <dbReference type="ARBA" id="ARBA00004609"/>
    </source>
</evidence>
<evidence type="ECO:0000256" key="5">
    <source>
        <dbReference type="ARBA" id="ARBA00023136"/>
    </source>
</evidence>
<organism evidence="10 11">
    <name type="scientific">Buddleja alternifolia</name>
    <dbReference type="NCBI Taxonomy" id="168488"/>
    <lineage>
        <taxon>Eukaryota</taxon>
        <taxon>Viridiplantae</taxon>
        <taxon>Streptophyta</taxon>
        <taxon>Embryophyta</taxon>
        <taxon>Tracheophyta</taxon>
        <taxon>Spermatophyta</taxon>
        <taxon>Magnoliopsida</taxon>
        <taxon>eudicotyledons</taxon>
        <taxon>Gunneridae</taxon>
        <taxon>Pentapetalae</taxon>
        <taxon>asterids</taxon>
        <taxon>lamiids</taxon>
        <taxon>Lamiales</taxon>
        <taxon>Scrophulariaceae</taxon>
        <taxon>Buddlejeae</taxon>
        <taxon>Buddleja</taxon>
    </lineage>
</organism>
<evidence type="ECO:0000313" key="11">
    <source>
        <dbReference type="Proteomes" id="UP000826271"/>
    </source>
</evidence>
<evidence type="ECO:0000256" key="4">
    <source>
        <dbReference type="ARBA" id="ARBA00022729"/>
    </source>
</evidence>
<sequence length="150" mass="16447">MIKNAAKVIDRKPVSNFPLLENQPPFCVYPPPVHMPSPPVHQKPPVTAPPAPYTKPEHAVWCVAKPKVPDSSIQHALDYACASGGECAPIQLNGLCYLPNTLLAQASYAFNSYWQRTKRAGGTCHFGGLAMFVTIDPSYDKCHFIYSGYS</sequence>
<evidence type="ECO:0000256" key="2">
    <source>
        <dbReference type="ARBA" id="ARBA00022475"/>
    </source>
</evidence>
<feature type="domain" description="X8" evidence="9">
    <location>
        <begin position="60"/>
        <end position="144"/>
    </location>
</feature>
<comment type="caution">
    <text evidence="10">The sequence shown here is derived from an EMBL/GenBank/DDBJ whole genome shotgun (WGS) entry which is preliminary data.</text>
</comment>
<dbReference type="Pfam" id="PF07983">
    <property type="entry name" value="X8"/>
    <property type="match status" value="1"/>
</dbReference>
<dbReference type="InterPro" id="IPR012946">
    <property type="entry name" value="X8"/>
</dbReference>
<dbReference type="Gene3D" id="1.20.58.1040">
    <property type="match status" value="1"/>
</dbReference>
<dbReference type="GO" id="GO:0005886">
    <property type="term" value="C:plasma membrane"/>
    <property type="evidence" value="ECO:0007669"/>
    <property type="project" value="UniProtKB-SubCell"/>
</dbReference>
<keyword evidence="11" id="KW-1185">Reference proteome</keyword>
<dbReference type="GO" id="GO:0098552">
    <property type="term" value="C:side of membrane"/>
    <property type="evidence" value="ECO:0007669"/>
    <property type="project" value="UniProtKB-KW"/>
</dbReference>
<proteinExistence type="predicted"/>
<keyword evidence="2" id="KW-1003">Cell membrane</keyword>
<evidence type="ECO:0000256" key="7">
    <source>
        <dbReference type="ARBA" id="ARBA00023180"/>
    </source>
</evidence>
<keyword evidence="3" id="KW-0336">GPI-anchor</keyword>
<keyword evidence="7" id="KW-0325">Glycoprotein</keyword>
<evidence type="ECO:0000313" key="10">
    <source>
        <dbReference type="EMBL" id="KAG8387070.1"/>
    </source>
</evidence>
<comment type="subcellular location">
    <subcellularLocation>
        <location evidence="1">Cell membrane</location>
        <topology evidence="1">Lipid-anchor</topology>
        <topology evidence="1">GPI-anchor</topology>
    </subcellularLocation>
</comment>
<evidence type="ECO:0000256" key="3">
    <source>
        <dbReference type="ARBA" id="ARBA00022622"/>
    </source>
</evidence>
<evidence type="ECO:0000256" key="6">
    <source>
        <dbReference type="ARBA" id="ARBA00023157"/>
    </source>
</evidence>
<dbReference type="PANTHER" id="PTHR31044:SF28">
    <property type="entry name" value="CARBOHYDRATE-BINDING X8 DOMAIN SUPERFAMILY PROTEIN"/>
    <property type="match status" value="1"/>
</dbReference>
<dbReference type="InterPro" id="IPR044788">
    <property type="entry name" value="X8_dom_prot"/>
</dbReference>
<dbReference type="GO" id="GO:0009506">
    <property type="term" value="C:plasmodesma"/>
    <property type="evidence" value="ECO:0007669"/>
    <property type="project" value="UniProtKB-ARBA"/>
</dbReference>
<dbReference type="EMBL" id="WHWC01000003">
    <property type="protein sequence ID" value="KAG8387070.1"/>
    <property type="molecule type" value="Genomic_DNA"/>
</dbReference>
<keyword evidence="8" id="KW-0449">Lipoprotein</keyword>
<keyword evidence="5" id="KW-0472">Membrane</keyword>
<dbReference type="PANTHER" id="PTHR31044">
    <property type="entry name" value="BETA-1,3 GLUCANASE"/>
    <property type="match status" value="1"/>
</dbReference>
<dbReference type="SMART" id="SM00768">
    <property type="entry name" value="X8"/>
    <property type="match status" value="1"/>
</dbReference>
<gene>
    <name evidence="10" type="ORF">BUALT_Bualt03G0215100</name>
</gene>
<protein>
    <recommendedName>
        <fullName evidence="9">X8 domain-containing protein</fullName>
    </recommendedName>
</protein>
<reference evidence="10" key="1">
    <citation type="submission" date="2019-10" db="EMBL/GenBank/DDBJ databases">
        <authorList>
            <person name="Zhang R."/>
            <person name="Pan Y."/>
            <person name="Wang J."/>
            <person name="Ma R."/>
            <person name="Yu S."/>
        </authorList>
    </citation>
    <scope>NUCLEOTIDE SEQUENCE</scope>
    <source>
        <strain evidence="10">LA-IB0</strain>
        <tissue evidence="10">Leaf</tissue>
    </source>
</reference>
<evidence type="ECO:0000256" key="8">
    <source>
        <dbReference type="ARBA" id="ARBA00023288"/>
    </source>
</evidence>
<keyword evidence="6" id="KW-1015">Disulfide bond</keyword>